<dbReference type="STRING" id="1442371.A0A0D2IN80"/>
<dbReference type="GO" id="GO:0000981">
    <property type="term" value="F:DNA-binding transcription factor activity, RNA polymerase II-specific"/>
    <property type="evidence" value="ECO:0007669"/>
    <property type="project" value="InterPro"/>
</dbReference>
<keyword evidence="8" id="KW-1185">Reference proteome</keyword>
<dbReference type="GO" id="GO:0005634">
    <property type="term" value="C:nucleus"/>
    <property type="evidence" value="ECO:0007669"/>
    <property type="project" value="UniProtKB-SubCell"/>
</dbReference>
<dbReference type="CDD" id="cd12148">
    <property type="entry name" value="fungal_TF_MHR"/>
    <property type="match status" value="1"/>
</dbReference>
<evidence type="ECO:0000256" key="1">
    <source>
        <dbReference type="ARBA" id="ARBA00004123"/>
    </source>
</evidence>
<dbReference type="Proteomes" id="UP000053411">
    <property type="component" value="Unassembled WGS sequence"/>
</dbReference>
<evidence type="ECO:0008006" key="9">
    <source>
        <dbReference type="Google" id="ProtNLM"/>
    </source>
</evidence>
<evidence type="ECO:0000256" key="3">
    <source>
        <dbReference type="ARBA" id="ARBA00023015"/>
    </source>
</evidence>
<feature type="compositionally biased region" description="Polar residues" evidence="6">
    <location>
        <begin position="479"/>
        <end position="488"/>
    </location>
</feature>
<dbReference type="PANTHER" id="PTHR47338">
    <property type="entry name" value="ZN(II)2CYS6 TRANSCRIPTION FACTOR (EUROFUNG)-RELATED"/>
    <property type="match status" value="1"/>
</dbReference>
<organism evidence="7 8">
    <name type="scientific">Fonsecaea multimorphosa CBS 102226</name>
    <dbReference type="NCBI Taxonomy" id="1442371"/>
    <lineage>
        <taxon>Eukaryota</taxon>
        <taxon>Fungi</taxon>
        <taxon>Dikarya</taxon>
        <taxon>Ascomycota</taxon>
        <taxon>Pezizomycotina</taxon>
        <taxon>Eurotiomycetes</taxon>
        <taxon>Chaetothyriomycetidae</taxon>
        <taxon>Chaetothyriales</taxon>
        <taxon>Herpotrichiellaceae</taxon>
        <taxon>Fonsecaea</taxon>
    </lineage>
</organism>
<name>A0A0D2IN80_9EURO</name>
<protein>
    <recommendedName>
        <fullName evidence="9">Transcription factor domain-containing protein</fullName>
    </recommendedName>
</protein>
<keyword evidence="3" id="KW-0805">Transcription regulation</keyword>
<dbReference type="AlphaFoldDB" id="A0A0D2IN80"/>
<evidence type="ECO:0000313" key="8">
    <source>
        <dbReference type="Proteomes" id="UP000053411"/>
    </source>
</evidence>
<keyword evidence="2" id="KW-0479">Metal-binding</keyword>
<evidence type="ECO:0000256" key="6">
    <source>
        <dbReference type="SAM" id="MobiDB-lite"/>
    </source>
</evidence>
<dbReference type="RefSeq" id="XP_016632589.1">
    <property type="nucleotide sequence ID" value="XM_016776270.1"/>
</dbReference>
<dbReference type="OrthoDB" id="4116254at2759"/>
<evidence type="ECO:0000256" key="4">
    <source>
        <dbReference type="ARBA" id="ARBA00023163"/>
    </source>
</evidence>
<dbReference type="GO" id="GO:0046872">
    <property type="term" value="F:metal ion binding"/>
    <property type="evidence" value="ECO:0007669"/>
    <property type="project" value="UniProtKB-KW"/>
</dbReference>
<dbReference type="GeneID" id="27711513"/>
<keyword evidence="4" id="KW-0804">Transcription</keyword>
<accession>A0A0D2IN80</accession>
<comment type="subcellular location">
    <subcellularLocation>
        <location evidence="1">Nucleus</location>
    </subcellularLocation>
</comment>
<reference evidence="7 8" key="1">
    <citation type="submission" date="2015-01" db="EMBL/GenBank/DDBJ databases">
        <title>The Genome Sequence of Fonsecaea multimorphosa CBS 102226.</title>
        <authorList>
            <consortium name="The Broad Institute Genomics Platform"/>
            <person name="Cuomo C."/>
            <person name="de Hoog S."/>
            <person name="Gorbushina A."/>
            <person name="Stielow B."/>
            <person name="Teixiera M."/>
            <person name="Abouelleil A."/>
            <person name="Chapman S.B."/>
            <person name="Priest M."/>
            <person name="Young S.K."/>
            <person name="Wortman J."/>
            <person name="Nusbaum C."/>
            <person name="Birren B."/>
        </authorList>
    </citation>
    <scope>NUCLEOTIDE SEQUENCE [LARGE SCALE GENOMIC DNA]</scope>
    <source>
        <strain evidence="7 8">CBS 102226</strain>
    </source>
</reference>
<feature type="region of interest" description="Disordered" evidence="6">
    <location>
        <begin position="472"/>
        <end position="491"/>
    </location>
</feature>
<sequence>MPSPEALSYTTCQLLGLNRPSKYISNQERIRKSELLRRCFWACWITQCIRDLPLHPRDNIRSIRDLCLPMNDQDLGAAATEGHLIPGNLATERLSDSLPEECCRSNKTSLVIRALTLWSEIKEMIKDQPKADSPVYLCSMLVADGKIRQLQERITTYINTVVDETDSSPDERDLSYSFFYLQAVYYQCLIFLYASLIPIFSCQQQGEKNDDAVPLSMLETSIRTVLTAATQFTFMLLDFLATKPDVTRIPPFIGYCTFAVGLVHSTLNSLSPSLPVADAHCQHMQVALLLLDELIIYWPILTPLRERIVRGSNSTTESSPSLQSLIGRLPAELPDRTSSIERICKTGLLTLMNGSYRHTIRQHPRSRTTESVPSAPPAEQGLPRLLGIPFIPFPTTPVEGEEECPRSPSPLGFDRKKKDKLGVSTHHNFITKNLQLHRASFHQERNSSLDAGDDFNHLSCSSISDDAASSAERHDRNFSLPSSVSTSLPGLPGAGTNIDLSITAHLQPGLEPVLHPSDQSYDIESEQSHMNWFGVPGAELLSMPELNESYRGMAGGRGFGDLWQ</sequence>
<dbReference type="EMBL" id="KN848071">
    <property type="protein sequence ID" value="KIX98466.1"/>
    <property type="molecule type" value="Genomic_DNA"/>
</dbReference>
<evidence type="ECO:0000256" key="2">
    <source>
        <dbReference type="ARBA" id="ARBA00022723"/>
    </source>
</evidence>
<keyword evidence="5" id="KW-0539">Nucleus</keyword>
<evidence type="ECO:0000313" key="7">
    <source>
        <dbReference type="EMBL" id="KIX98466.1"/>
    </source>
</evidence>
<dbReference type="PANTHER" id="PTHR47338:SF5">
    <property type="entry name" value="ZN(II)2CYS6 TRANSCRIPTION FACTOR (EUROFUNG)"/>
    <property type="match status" value="1"/>
</dbReference>
<evidence type="ECO:0000256" key="5">
    <source>
        <dbReference type="ARBA" id="ARBA00023242"/>
    </source>
</evidence>
<proteinExistence type="predicted"/>
<dbReference type="VEuPathDB" id="FungiDB:Z520_05767"/>
<gene>
    <name evidence="7" type="ORF">Z520_05767</name>
</gene>
<dbReference type="InterPro" id="IPR050815">
    <property type="entry name" value="TF_fung"/>
</dbReference>